<dbReference type="EMBL" id="HG994581">
    <property type="protein sequence ID" value="CAF2874787.1"/>
    <property type="molecule type" value="Genomic_DNA"/>
</dbReference>
<keyword evidence="3" id="KW-1185">Reference proteome</keyword>
<evidence type="ECO:0000256" key="1">
    <source>
        <dbReference type="SAM" id="MobiDB-lite"/>
    </source>
</evidence>
<feature type="compositionally biased region" description="Polar residues" evidence="1">
    <location>
        <begin position="98"/>
        <end position="113"/>
    </location>
</feature>
<feature type="region of interest" description="Disordered" evidence="1">
    <location>
        <begin position="93"/>
        <end position="113"/>
    </location>
</feature>
<gene>
    <name evidence="2" type="ORF">LSAA_6635</name>
</gene>
<evidence type="ECO:0000313" key="2">
    <source>
        <dbReference type="EMBL" id="CAF2874787.1"/>
    </source>
</evidence>
<dbReference type="AlphaFoldDB" id="A0A7R8CRY3"/>
<name>A0A7R8CRY3_LEPSM</name>
<proteinExistence type="predicted"/>
<dbReference type="Proteomes" id="UP000675881">
    <property type="component" value="Chromosome 2"/>
</dbReference>
<evidence type="ECO:0000313" key="3">
    <source>
        <dbReference type="Proteomes" id="UP000675881"/>
    </source>
</evidence>
<protein>
    <submittedName>
        <fullName evidence="2">(salmon louse) hypothetical protein</fullName>
    </submittedName>
</protein>
<accession>A0A7R8CRY3</accession>
<reference evidence="2" key="1">
    <citation type="submission" date="2021-02" db="EMBL/GenBank/DDBJ databases">
        <authorList>
            <person name="Bekaert M."/>
        </authorList>
    </citation>
    <scope>NUCLEOTIDE SEQUENCE</scope>
    <source>
        <strain evidence="2">IoA-00</strain>
    </source>
</reference>
<organism evidence="2 3">
    <name type="scientific">Lepeophtheirus salmonis</name>
    <name type="common">Salmon louse</name>
    <name type="synonym">Caligus salmonis</name>
    <dbReference type="NCBI Taxonomy" id="72036"/>
    <lineage>
        <taxon>Eukaryota</taxon>
        <taxon>Metazoa</taxon>
        <taxon>Ecdysozoa</taxon>
        <taxon>Arthropoda</taxon>
        <taxon>Crustacea</taxon>
        <taxon>Multicrustacea</taxon>
        <taxon>Hexanauplia</taxon>
        <taxon>Copepoda</taxon>
        <taxon>Siphonostomatoida</taxon>
        <taxon>Caligidae</taxon>
        <taxon>Lepeophtheirus</taxon>
    </lineage>
</organism>
<sequence>MELHLKVKCKKYFVAVDIKKMFFSINLADPHDKNMFRFVWGRPRDQPSCNRIKNLEVKKVQEENYSGKHIEWKCSAPEVPLTNDVTERMEGTVENDPVQESSEGGTINTNPGEEALTATSKSVLFPIQHLQDAEEHTSCMTTNGIFFLSI</sequence>